<sequence>MEDDLDPYNSRRPSPSLPDAQKTARKQSSRKRLNEAETFSTSYYDDRTIDREDRVVFARKSGPSGITVARKPSEVSQSSGAPLLVKSTSQNVGTMGPPRTTTIHNIPRASDPTGWGSYLDVPGRATIARREGMLKPRSNTQPSQDTIGQPFNRSRQSFPLETPMNNHRVRSVHARKMTTPHGHSAESPAMRRRSVMTATMRTPEVFAIKSTSPPVPFWHLADDEYQTRVRSKRRPRNDDAFDFQKRLSISSSLKSAGGPSQSIGPTNNRHQVYLGLEMEVRRLDADAMDEDEPIPKNRPSVTIQKGLKAARKKGWPNKRPSPEPISSEDDSSSNSTNKENNSSDSDEKHSTEVPDSDSDSQSDDIVEIFVPRHPDTPPKITYLASPPKLIKNLDASSPSDDLIAAIEAMSLSSIHMQKAKQLPFLRRNLRQGFYQRCRSLGIPYHSEVPPFPINVRYEHRTTPEIIDNFYVTRMETFVCPLCELHGVFNTKEMLASHLSWDHTEVKVKWSQVGAAGTWLLRLIISPAPKEPPKERMRMSAAPQPQSEGVQASDSLLVAIDTPAPQDTPTLEDTPAVSATPTLEGSTIPSERFDTPRFSVNPDTKENPSLSPFPYVVLSPGVPPPITRSPTPPKIKGSTPSTTTTSASRLTSQPMSSRDGSIATTTTNTTTSISSTNTTSTTTATPASLRGTLPAKYPTPPPPDNPLGPAAQFPYLPAKSEYGGPDIQHSCRPGGPSLYDLLDTLPMDKYGVLAWDVLDREDEIYESDNVKDEYKVMHALWARWIVLNRNKFIANYYKGTIAFVDAYWRMIHRAAGWDALRYWLLMLLANRFLAGSEVAKVLKHYERHTGMEFWYD</sequence>
<organism evidence="2 3">
    <name type="scientific">Collybia nuda</name>
    <dbReference type="NCBI Taxonomy" id="64659"/>
    <lineage>
        <taxon>Eukaryota</taxon>
        <taxon>Fungi</taxon>
        <taxon>Dikarya</taxon>
        <taxon>Basidiomycota</taxon>
        <taxon>Agaricomycotina</taxon>
        <taxon>Agaricomycetes</taxon>
        <taxon>Agaricomycetidae</taxon>
        <taxon>Agaricales</taxon>
        <taxon>Tricholomatineae</taxon>
        <taxon>Clitocybaceae</taxon>
        <taxon>Collybia</taxon>
    </lineage>
</organism>
<evidence type="ECO:0000256" key="1">
    <source>
        <dbReference type="SAM" id="MobiDB-lite"/>
    </source>
</evidence>
<feature type="compositionally biased region" description="Pro residues" evidence="1">
    <location>
        <begin position="696"/>
        <end position="705"/>
    </location>
</feature>
<protein>
    <submittedName>
        <fullName evidence="2">Uncharacterized protein</fullName>
    </submittedName>
</protein>
<feature type="region of interest" description="Disordered" evidence="1">
    <location>
        <begin position="287"/>
        <end position="362"/>
    </location>
</feature>
<dbReference type="Proteomes" id="UP000807353">
    <property type="component" value="Unassembled WGS sequence"/>
</dbReference>
<feature type="compositionally biased region" description="Low complexity" evidence="1">
    <location>
        <begin position="633"/>
        <end position="651"/>
    </location>
</feature>
<feature type="region of interest" description="Disordered" evidence="1">
    <location>
        <begin position="135"/>
        <end position="161"/>
    </location>
</feature>
<evidence type="ECO:0000313" key="3">
    <source>
        <dbReference type="Proteomes" id="UP000807353"/>
    </source>
</evidence>
<comment type="caution">
    <text evidence="2">The sequence shown here is derived from an EMBL/GenBank/DDBJ whole genome shotgun (WGS) entry which is preliminary data.</text>
</comment>
<dbReference type="OrthoDB" id="3249923at2759"/>
<proteinExistence type="predicted"/>
<keyword evidence="3" id="KW-1185">Reference proteome</keyword>
<gene>
    <name evidence="2" type="ORF">BDZ94DRAFT_1273996</name>
</gene>
<feature type="compositionally biased region" description="Low complexity" evidence="1">
    <location>
        <begin position="660"/>
        <end position="684"/>
    </location>
</feature>
<dbReference type="EMBL" id="MU150385">
    <property type="protein sequence ID" value="KAF9457154.1"/>
    <property type="molecule type" value="Genomic_DNA"/>
</dbReference>
<feature type="compositionally biased region" description="Low complexity" evidence="1">
    <location>
        <begin position="332"/>
        <end position="343"/>
    </location>
</feature>
<feature type="compositionally biased region" description="Polar residues" evidence="1">
    <location>
        <begin position="542"/>
        <end position="553"/>
    </location>
</feature>
<name>A0A9P5XUV7_9AGAR</name>
<reference evidence="2" key="1">
    <citation type="submission" date="2020-11" db="EMBL/GenBank/DDBJ databases">
        <authorList>
            <consortium name="DOE Joint Genome Institute"/>
            <person name="Ahrendt S."/>
            <person name="Riley R."/>
            <person name="Andreopoulos W."/>
            <person name="Labutti K."/>
            <person name="Pangilinan J."/>
            <person name="Ruiz-Duenas F.J."/>
            <person name="Barrasa J.M."/>
            <person name="Sanchez-Garcia M."/>
            <person name="Camarero S."/>
            <person name="Miyauchi S."/>
            <person name="Serrano A."/>
            <person name="Linde D."/>
            <person name="Babiker R."/>
            <person name="Drula E."/>
            <person name="Ayuso-Fernandez I."/>
            <person name="Pacheco R."/>
            <person name="Padilla G."/>
            <person name="Ferreira P."/>
            <person name="Barriuso J."/>
            <person name="Kellner H."/>
            <person name="Castanera R."/>
            <person name="Alfaro M."/>
            <person name="Ramirez L."/>
            <person name="Pisabarro A.G."/>
            <person name="Kuo A."/>
            <person name="Tritt A."/>
            <person name="Lipzen A."/>
            <person name="He G."/>
            <person name="Yan M."/>
            <person name="Ng V."/>
            <person name="Cullen D."/>
            <person name="Martin F."/>
            <person name="Rosso M.-N."/>
            <person name="Henrissat B."/>
            <person name="Hibbett D."/>
            <person name="Martinez A.T."/>
            <person name="Grigoriev I.V."/>
        </authorList>
    </citation>
    <scope>NUCLEOTIDE SEQUENCE</scope>
    <source>
        <strain evidence="2">CBS 247.69</strain>
    </source>
</reference>
<feature type="region of interest" description="Disordered" evidence="1">
    <location>
        <begin position="530"/>
        <end position="708"/>
    </location>
</feature>
<feature type="compositionally biased region" description="Polar residues" evidence="1">
    <location>
        <begin position="137"/>
        <end position="161"/>
    </location>
</feature>
<evidence type="ECO:0000313" key="2">
    <source>
        <dbReference type="EMBL" id="KAF9457154.1"/>
    </source>
</evidence>
<dbReference type="AlphaFoldDB" id="A0A9P5XUV7"/>
<feature type="compositionally biased region" description="Pro residues" evidence="1">
    <location>
        <begin position="620"/>
        <end position="632"/>
    </location>
</feature>
<feature type="compositionally biased region" description="Polar residues" evidence="1">
    <location>
        <begin position="564"/>
        <end position="588"/>
    </location>
</feature>
<accession>A0A9P5XUV7</accession>
<feature type="region of interest" description="Disordered" evidence="1">
    <location>
        <begin position="1"/>
        <end position="41"/>
    </location>
</feature>